<evidence type="ECO:0000256" key="2">
    <source>
        <dbReference type="ARBA" id="ARBA00022475"/>
    </source>
</evidence>
<dbReference type="InterPro" id="IPR032816">
    <property type="entry name" value="VTT_dom"/>
</dbReference>
<protein>
    <recommendedName>
        <fullName evidence="6">TVP38/TMEM64 family membrane protein</fullName>
    </recommendedName>
</protein>
<accession>A0A6B8RLR4</accession>
<feature type="transmembrane region" description="Helical" evidence="6">
    <location>
        <begin position="12"/>
        <end position="34"/>
    </location>
</feature>
<evidence type="ECO:0000256" key="6">
    <source>
        <dbReference type="RuleBase" id="RU366058"/>
    </source>
</evidence>
<dbReference type="OrthoDB" id="9812980at2"/>
<dbReference type="RefSeq" id="WP_155702067.1">
    <property type="nucleotide sequence ID" value="NZ_CP034235.1"/>
</dbReference>
<dbReference type="Pfam" id="PF09335">
    <property type="entry name" value="VTT_dom"/>
    <property type="match status" value="1"/>
</dbReference>
<evidence type="ECO:0000256" key="3">
    <source>
        <dbReference type="ARBA" id="ARBA00022692"/>
    </source>
</evidence>
<feature type="transmembrane region" description="Helical" evidence="6">
    <location>
        <begin position="170"/>
        <end position="190"/>
    </location>
</feature>
<feature type="domain" description="VTT" evidence="7">
    <location>
        <begin position="74"/>
        <end position="188"/>
    </location>
</feature>
<name>A0A6B8RLR4_9BACL</name>
<evidence type="ECO:0000256" key="5">
    <source>
        <dbReference type="ARBA" id="ARBA00023136"/>
    </source>
</evidence>
<keyword evidence="2 6" id="KW-1003">Cell membrane</keyword>
<dbReference type="EMBL" id="CP034235">
    <property type="protein sequence ID" value="QGQ96969.1"/>
    <property type="molecule type" value="Genomic_DNA"/>
</dbReference>
<keyword evidence="4 6" id="KW-1133">Transmembrane helix</keyword>
<feature type="transmembrane region" description="Helical" evidence="6">
    <location>
        <begin position="138"/>
        <end position="158"/>
    </location>
</feature>
<organism evidence="8 9">
    <name type="scientific">Paenibacillus psychroresistens</name>
    <dbReference type="NCBI Taxonomy" id="1778678"/>
    <lineage>
        <taxon>Bacteria</taxon>
        <taxon>Bacillati</taxon>
        <taxon>Bacillota</taxon>
        <taxon>Bacilli</taxon>
        <taxon>Bacillales</taxon>
        <taxon>Paenibacillaceae</taxon>
        <taxon>Paenibacillus</taxon>
    </lineage>
</organism>
<dbReference type="PANTHER" id="PTHR12677:SF59">
    <property type="entry name" value="GOLGI APPARATUS MEMBRANE PROTEIN TVP38-RELATED"/>
    <property type="match status" value="1"/>
</dbReference>
<dbReference type="InterPro" id="IPR015414">
    <property type="entry name" value="TMEM64"/>
</dbReference>
<dbReference type="GO" id="GO:0005886">
    <property type="term" value="C:plasma membrane"/>
    <property type="evidence" value="ECO:0007669"/>
    <property type="project" value="UniProtKB-SubCell"/>
</dbReference>
<dbReference type="Proteomes" id="UP000426246">
    <property type="component" value="Chromosome"/>
</dbReference>
<evidence type="ECO:0000256" key="1">
    <source>
        <dbReference type="ARBA" id="ARBA00004651"/>
    </source>
</evidence>
<keyword evidence="3 6" id="KW-0812">Transmembrane</keyword>
<evidence type="ECO:0000313" key="9">
    <source>
        <dbReference type="Proteomes" id="UP000426246"/>
    </source>
</evidence>
<evidence type="ECO:0000313" key="8">
    <source>
        <dbReference type="EMBL" id="QGQ96969.1"/>
    </source>
</evidence>
<comment type="similarity">
    <text evidence="6">Belongs to the TVP38/TMEM64 family.</text>
</comment>
<keyword evidence="9" id="KW-1185">Reference proteome</keyword>
<dbReference type="AlphaFoldDB" id="A0A6B8RLR4"/>
<sequence length="232" mass="26736">MKTSTKIRWSLLNIGIAALIIGFIYFLLFTPSGYKLTHTNIDEMSAYLRSYGSYALIFGILAILLQTFIPFSPFILLAAANVLVFGFTRGLIINYIAACLGAYLAFLFARYIGRDWVERKMARFPKMHEFNKRMETEGFFYVLLGRLISFFPSSIVNYGGGISKIKMRDFVLATLLGKFPIIFIECLIAHDLQHWKQYRGRVLLLISFLILLIIIGNWIRTRSSRRRSSERT</sequence>
<evidence type="ECO:0000259" key="7">
    <source>
        <dbReference type="Pfam" id="PF09335"/>
    </source>
</evidence>
<keyword evidence="5 6" id="KW-0472">Membrane</keyword>
<dbReference type="PANTHER" id="PTHR12677">
    <property type="entry name" value="GOLGI APPARATUS MEMBRANE PROTEIN TVP38-RELATED"/>
    <property type="match status" value="1"/>
</dbReference>
<evidence type="ECO:0000256" key="4">
    <source>
        <dbReference type="ARBA" id="ARBA00022989"/>
    </source>
</evidence>
<feature type="transmembrane region" description="Helical" evidence="6">
    <location>
        <begin position="92"/>
        <end position="112"/>
    </location>
</feature>
<comment type="subcellular location">
    <subcellularLocation>
        <location evidence="1 6">Cell membrane</location>
        <topology evidence="1 6">Multi-pass membrane protein</topology>
    </subcellularLocation>
</comment>
<gene>
    <name evidence="8" type="ORF">EHS13_19795</name>
</gene>
<feature type="transmembrane region" description="Helical" evidence="6">
    <location>
        <begin position="202"/>
        <end position="219"/>
    </location>
</feature>
<feature type="transmembrane region" description="Helical" evidence="6">
    <location>
        <begin position="54"/>
        <end position="80"/>
    </location>
</feature>
<dbReference type="KEGG" id="ppsc:EHS13_19795"/>
<reference evidence="9" key="1">
    <citation type="submission" date="2018-11" db="EMBL/GenBank/DDBJ databases">
        <title>Complete genome sequence of Paenibacillus sp. ML311-T8.</title>
        <authorList>
            <person name="Nam Y.-D."/>
            <person name="Kang J."/>
            <person name="Chung W.-H."/>
            <person name="Park Y.S."/>
        </authorList>
    </citation>
    <scope>NUCLEOTIDE SEQUENCE [LARGE SCALE GENOMIC DNA]</scope>
    <source>
        <strain evidence="9">ML311-T8</strain>
    </source>
</reference>
<proteinExistence type="inferred from homology"/>